<evidence type="ECO:0000313" key="3">
    <source>
        <dbReference type="Proteomes" id="UP000053841"/>
    </source>
</evidence>
<gene>
    <name evidence="2" type="ORF">COCCADRAFT_93011</name>
</gene>
<organism evidence="2 3">
    <name type="scientific">Cochliobolus carbonum (strain 26-R-13)</name>
    <name type="common">Maize leaf spot fungus</name>
    <name type="synonym">Bipolaris zeicola</name>
    <dbReference type="NCBI Taxonomy" id="930089"/>
    <lineage>
        <taxon>Eukaryota</taxon>
        <taxon>Fungi</taxon>
        <taxon>Dikarya</taxon>
        <taxon>Ascomycota</taxon>
        <taxon>Pezizomycotina</taxon>
        <taxon>Dothideomycetes</taxon>
        <taxon>Pleosporomycetidae</taxon>
        <taxon>Pleosporales</taxon>
        <taxon>Pleosporineae</taxon>
        <taxon>Pleosporaceae</taxon>
        <taxon>Bipolaris</taxon>
    </lineage>
</organism>
<keyword evidence="3" id="KW-1185">Reference proteome</keyword>
<dbReference type="OrthoDB" id="3785872at2759"/>
<dbReference type="KEGG" id="bze:COCCADRAFT_93011"/>
<feature type="region of interest" description="Disordered" evidence="1">
    <location>
        <begin position="66"/>
        <end position="110"/>
    </location>
</feature>
<dbReference type="RefSeq" id="XP_007711101.1">
    <property type="nucleotide sequence ID" value="XM_007712911.1"/>
</dbReference>
<evidence type="ECO:0000256" key="1">
    <source>
        <dbReference type="SAM" id="MobiDB-lite"/>
    </source>
</evidence>
<dbReference type="Proteomes" id="UP000053841">
    <property type="component" value="Unassembled WGS sequence"/>
</dbReference>
<dbReference type="GeneID" id="19153489"/>
<sequence length="118" mass="12166">VCLIATANGKFIVTTSALTVSTDAPQHATIPPSVLLADRTCEAASVITKSDLSAVSSAPAAISQNLHTQDGLPQLSAQRPQLRSAGRASIATPQPVIPAEAGRVREGDPATDVIEWID</sequence>
<evidence type="ECO:0000313" key="2">
    <source>
        <dbReference type="EMBL" id="EUC34637.1"/>
    </source>
</evidence>
<proteinExistence type="predicted"/>
<reference evidence="2 3" key="1">
    <citation type="journal article" date="2013" name="PLoS Genet.">
        <title>Comparative genome structure, secondary metabolite, and effector coding capacity across Cochliobolus pathogens.</title>
        <authorList>
            <person name="Condon B.J."/>
            <person name="Leng Y."/>
            <person name="Wu D."/>
            <person name="Bushley K.E."/>
            <person name="Ohm R.A."/>
            <person name="Otillar R."/>
            <person name="Martin J."/>
            <person name="Schackwitz W."/>
            <person name="Grimwood J."/>
            <person name="MohdZainudin N."/>
            <person name="Xue C."/>
            <person name="Wang R."/>
            <person name="Manning V.A."/>
            <person name="Dhillon B."/>
            <person name="Tu Z.J."/>
            <person name="Steffenson B.J."/>
            <person name="Salamov A."/>
            <person name="Sun H."/>
            <person name="Lowry S."/>
            <person name="LaButti K."/>
            <person name="Han J."/>
            <person name="Copeland A."/>
            <person name="Lindquist E."/>
            <person name="Barry K."/>
            <person name="Schmutz J."/>
            <person name="Baker S.E."/>
            <person name="Ciuffetti L.M."/>
            <person name="Grigoriev I.V."/>
            <person name="Zhong S."/>
            <person name="Turgeon B.G."/>
        </authorList>
    </citation>
    <scope>NUCLEOTIDE SEQUENCE [LARGE SCALE GENOMIC DNA]</scope>
    <source>
        <strain evidence="2 3">26-R-13</strain>
    </source>
</reference>
<protein>
    <submittedName>
        <fullName evidence="2">Uncharacterized protein</fullName>
    </submittedName>
</protein>
<dbReference type="EMBL" id="KI964588">
    <property type="protein sequence ID" value="EUC34637.1"/>
    <property type="molecule type" value="Genomic_DNA"/>
</dbReference>
<accession>W6Y4H1</accession>
<name>W6Y4H1_COCC2</name>
<dbReference type="AlphaFoldDB" id="W6Y4H1"/>
<feature type="non-terminal residue" evidence="2">
    <location>
        <position position="1"/>
    </location>
</feature>
<dbReference type="HOGENOM" id="CLU_167972_0_0_1"/>